<dbReference type="GO" id="GO:0004342">
    <property type="term" value="F:glucosamine-6-phosphate deaminase activity"/>
    <property type="evidence" value="ECO:0007669"/>
    <property type="project" value="InterPro"/>
</dbReference>
<evidence type="ECO:0000313" key="4">
    <source>
        <dbReference type="Proteomes" id="UP000291144"/>
    </source>
</evidence>
<dbReference type="Pfam" id="PF01182">
    <property type="entry name" value="Glucosamine_iso"/>
    <property type="match status" value="1"/>
</dbReference>
<dbReference type="PANTHER" id="PTHR11280">
    <property type="entry name" value="GLUCOSAMINE-6-PHOSPHATE ISOMERASE"/>
    <property type="match status" value="1"/>
</dbReference>
<dbReference type="GO" id="GO:0006043">
    <property type="term" value="P:glucosamine catabolic process"/>
    <property type="evidence" value="ECO:0007669"/>
    <property type="project" value="TreeGrafter"/>
</dbReference>
<comment type="caution">
    <text evidence="3">The sequence shown here is derived from an EMBL/GenBank/DDBJ whole genome shotgun (WGS) entry which is preliminary data.</text>
</comment>
<dbReference type="GO" id="GO:0005975">
    <property type="term" value="P:carbohydrate metabolic process"/>
    <property type="evidence" value="ECO:0007669"/>
    <property type="project" value="InterPro"/>
</dbReference>
<dbReference type="EMBL" id="SJKB01000001">
    <property type="protein sequence ID" value="TCC66512.1"/>
    <property type="molecule type" value="Genomic_DNA"/>
</dbReference>
<evidence type="ECO:0000256" key="1">
    <source>
        <dbReference type="ARBA" id="ARBA00023277"/>
    </source>
</evidence>
<dbReference type="GO" id="GO:0006046">
    <property type="term" value="P:N-acetylglucosamine catabolic process"/>
    <property type="evidence" value="ECO:0007669"/>
    <property type="project" value="TreeGrafter"/>
</dbReference>
<dbReference type="InterPro" id="IPR037171">
    <property type="entry name" value="NagB/RpiA_transferase-like"/>
</dbReference>
<dbReference type="OrthoDB" id="9791139at2"/>
<dbReference type="InterPro" id="IPR006148">
    <property type="entry name" value="Glc/Gal-6P_isomerase"/>
</dbReference>
<sequence length="246" mass="26090">MIVDNLEVETLPDPAAVGAAAAAAAAESLRRIIEAQGSARLVLAAAPSQQHTLAALSVAEGIDWSRVEAFHMDEYVGLPVAAEQRFGRWLGRHFTAPAPLTVIDPDGGADPATEAARYAALVAAAPIDIVLAGIGVNGHLAFNEPPADFTTTDVVQVVALDETSRRQQVDEGLFAALDDVPTHAWTLTVPCLLSAREIFCMVSGPAKRDAVRRTLHGPVDPDVPASALRTHRRARLYLDQEASPDE</sequence>
<gene>
    <name evidence="3" type="ORF">E0H73_00115</name>
</gene>
<name>A0A4V2MCC0_9ACTN</name>
<keyword evidence="1" id="KW-0119">Carbohydrate metabolism</keyword>
<organism evidence="3 4">
    <name type="scientific">Kribbella pittospori</name>
    <dbReference type="NCBI Taxonomy" id="722689"/>
    <lineage>
        <taxon>Bacteria</taxon>
        <taxon>Bacillati</taxon>
        <taxon>Actinomycetota</taxon>
        <taxon>Actinomycetes</taxon>
        <taxon>Propionibacteriales</taxon>
        <taxon>Kribbellaceae</taxon>
        <taxon>Kribbella</taxon>
    </lineage>
</organism>
<dbReference type="AlphaFoldDB" id="A0A4V2MCC0"/>
<protein>
    <submittedName>
        <fullName evidence="3">Glucosamine-6-phosphate deaminase</fullName>
    </submittedName>
</protein>
<dbReference type="GO" id="GO:0042802">
    <property type="term" value="F:identical protein binding"/>
    <property type="evidence" value="ECO:0007669"/>
    <property type="project" value="TreeGrafter"/>
</dbReference>
<evidence type="ECO:0000313" key="3">
    <source>
        <dbReference type="EMBL" id="TCC66512.1"/>
    </source>
</evidence>
<reference evidence="3 4" key="1">
    <citation type="submission" date="2019-02" db="EMBL/GenBank/DDBJ databases">
        <title>Kribbella capetownensis sp. nov. and Kribbella speibonae sp. nov., isolated from soil.</title>
        <authorList>
            <person name="Curtis S.M."/>
            <person name="Norton I."/>
            <person name="Everest G.J."/>
            <person name="Meyers P.R."/>
        </authorList>
    </citation>
    <scope>NUCLEOTIDE SEQUENCE [LARGE SCALE GENOMIC DNA]</scope>
    <source>
        <strain evidence="3 4">NRRL B-24813</strain>
    </source>
</reference>
<dbReference type="GO" id="GO:0019262">
    <property type="term" value="P:N-acetylneuraminate catabolic process"/>
    <property type="evidence" value="ECO:0007669"/>
    <property type="project" value="TreeGrafter"/>
</dbReference>
<dbReference type="Proteomes" id="UP000291144">
    <property type="component" value="Unassembled WGS sequence"/>
</dbReference>
<dbReference type="RefSeq" id="WP_131352453.1">
    <property type="nucleotide sequence ID" value="NZ_SJKB01000001.1"/>
</dbReference>
<accession>A0A4V2MCC0</accession>
<dbReference type="PANTHER" id="PTHR11280:SF6">
    <property type="entry name" value="GLUCOSAMINE-6-PHOSPHATE ISOMERASE NAGB"/>
    <property type="match status" value="1"/>
</dbReference>
<proteinExistence type="predicted"/>
<dbReference type="GO" id="GO:0005737">
    <property type="term" value="C:cytoplasm"/>
    <property type="evidence" value="ECO:0007669"/>
    <property type="project" value="TreeGrafter"/>
</dbReference>
<dbReference type="Gene3D" id="3.40.50.1360">
    <property type="match status" value="1"/>
</dbReference>
<dbReference type="InterPro" id="IPR004547">
    <property type="entry name" value="Glucosamine6P_isomerase"/>
</dbReference>
<feature type="domain" description="Glucosamine/galactosamine-6-phosphate isomerase" evidence="2">
    <location>
        <begin position="12"/>
        <end position="231"/>
    </location>
</feature>
<keyword evidence="4" id="KW-1185">Reference proteome</keyword>
<evidence type="ECO:0000259" key="2">
    <source>
        <dbReference type="Pfam" id="PF01182"/>
    </source>
</evidence>
<dbReference type="SUPFAM" id="SSF100950">
    <property type="entry name" value="NagB/RpiA/CoA transferase-like"/>
    <property type="match status" value="1"/>
</dbReference>